<dbReference type="EMBL" id="NXIB02000017">
    <property type="protein sequence ID" value="PHX56559.1"/>
    <property type="molecule type" value="Genomic_DNA"/>
</dbReference>
<name>A0A2G4F486_9CYAN</name>
<sequence length="194" mass="22305">MTTTLEQKLDRPLLFPGLTWEQFKTLESMLDIPGVRLSFLDGVLEIEKMPGRKHETAKGRIGALLELYMMAAEIDFTPTESLTLENESRMVKREADKSYELGADRERPDLAIEVVVTSGGIDKLEAYKRLKIREVWFWEKSQLSLYALREEGYEQIASSELLPELDMALFVRCMNIQNHVEAVKEFRSGCDRAL</sequence>
<keyword evidence="3" id="KW-1185">Reference proteome</keyword>
<dbReference type="InterPro" id="IPR012296">
    <property type="entry name" value="Nuclease_put_TT1808"/>
</dbReference>
<dbReference type="PANTHER" id="PTHR47152">
    <property type="entry name" value="SLR2084 PROTEIN-RELATED"/>
    <property type="match status" value="1"/>
</dbReference>
<dbReference type="InterPro" id="IPR011335">
    <property type="entry name" value="Restrct_endonuc-II-like"/>
</dbReference>
<dbReference type="GO" id="GO:0004519">
    <property type="term" value="F:endonuclease activity"/>
    <property type="evidence" value="ECO:0007669"/>
    <property type="project" value="UniProtKB-KW"/>
</dbReference>
<gene>
    <name evidence="2" type="ORF">CP500_004740</name>
</gene>
<keyword evidence="2" id="KW-0378">Hydrolase</keyword>
<dbReference type="OrthoDB" id="510891at2"/>
<organism evidence="2 3">
    <name type="scientific">Tychonema bourrellyi FEM_GT703</name>
    <dbReference type="NCBI Taxonomy" id="2040638"/>
    <lineage>
        <taxon>Bacteria</taxon>
        <taxon>Bacillati</taxon>
        <taxon>Cyanobacteriota</taxon>
        <taxon>Cyanophyceae</taxon>
        <taxon>Oscillatoriophycideae</taxon>
        <taxon>Oscillatoriales</taxon>
        <taxon>Microcoleaceae</taxon>
        <taxon>Tychonema</taxon>
    </lineage>
</organism>
<dbReference type="SUPFAM" id="SSF52980">
    <property type="entry name" value="Restriction endonuclease-like"/>
    <property type="match status" value="1"/>
</dbReference>
<evidence type="ECO:0000313" key="2">
    <source>
        <dbReference type="EMBL" id="PHX56559.1"/>
    </source>
</evidence>
<keyword evidence="2" id="KW-0255">Endonuclease</keyword>
<evidence type="ECO:0000313" key="3">
    <source>
        <dbReference type="Proteomes" id="UP000226442"/>
    </source>
</evidence>
<reference evidence="2" key="1">
    <citation type="submission" date="2017-10" db="EMBL/GenBank/DDBJ databases">
        <title>Draft genome sequence of the planktic cyanobacteria Tychonema bourrellyi isolated from alpine lentic freshwater.</title>
        <authorList>
            <person name="Tett A."/>
            <person name="Armanini F."/>
            <person name="Asnicar F."/>
            <person name="Boscaini A."/>
            <person name="Pasolli E."/>
            <person name="Zolfo M."/>
            <person name="Donati C."/>
            <person name="Salmaso N."/>
            <person name="Segata N."/>
        </authorList>
    </citation>
    <scope>NUCLEOTIDE SEQUENCE</scope>
    <source>
        <strain evidence="2">FEM_GT703</strain>
    </source>
</reference>
<accession>A0A2G4F486</accession>
<dbReference type="Gene3D" id="3.90.1570.10">
    <property type="entry name" value="tt1808, chain A"/>
    <property type="match status" value="1"/>
</dbReference>
<dbReference type="Proteomes" id="UP000226442">
    <property type="component" value="Unassembled WGS sequence"/>
</dbReference>
<evidence type="ECO:0000259" key="1">
    <source>
        <dbReference type="Pfam" id="PF05685"/>
    </source>
</evidence>
<dbReference type="AlphaFoldDB" id="A0A2G4F486"/>
<dbReference type="InterPro" id="IPR008538">
    <property type="entry name" value="Uma2"/>
</dbReference>
<feature type="domain" description="Putative restriction endonuclease" evidence="1">
    <location>
        <begin position="20"/>
        <end position="165"/>
    </location>
</feature>
<keyword evidence="2" id="KW-0540">Nuclease</keyword>
<protein>
    <submittedName>
        <fullName evidence="2">Uma2 family endonuclease</fullName>
    </submittedName>
</protein>
<dbReference type="CDD" id="cd06260">
    <property type="entry name" value="DUF820-like"/>
    <property type="match status" value="1"/>
</dbReference>
<dbReference type="RefSeq" id="WP_096830996.1">
    <property type="nucleotide sequence ID" value="NZ_NXIB02000017.1"/>
</dbReference>
<dbReference type="PANTHER" id="PTHR47152:SF4">
    <property type="entry name" value="SLR0445 PROTEIN"/>
    <property type="match status" value="1"/>
</dbReference>
<comment type="caution">
    <text evidence="2">The sequence shown here is derived from an EMBL/GenBank/DDBJ whole genome shotgun (WGS) entry which is preliminary data.</text>
</comment>
<proteinExistence type="predicted"/>
<dbReference type="Pfam" id="PF05685">
    <property type="entry name" value="Uma2"/>
    <property type="match status" value="1"/>
</dbReference>